<accession>G3IGD2</accession>
<reference evidence="2" key="1">
    <citation type="journal article" date="2011" name="Nat. Biotechnol.">
        <title>The genomic sequence of the Chinese hamster ovary (CHO)-K1 cell line.</title>
        <authorList>
            <person name="Xu X."/>
            <person name="Nagarajan H."/>
            <person name="Lewis N.E."/>
            <person name="Pan S."/>
            <person name="Cai Z."/>
            <person name="Liu X."/>
            <person name="Chen W."/>
            <person name="Xie M."/>
            <person name="Wang W."/>
            <person name="Hammond S."/>
            <person name="Andersen M.R."/>
            <person name="Neff N."/>
            <person name="Passarelli B."/>
            <person name="Koh W."/>
            <person name="Fan H.C."/>
            <person name="Wang J."/>
            <person name="Gui Y."/>
            <person name="Lee K.H."/>
            <person name="Betenbaugh M.J."/>
            <person name="Quake S.R."/>
            <person name="Famili I."/>
            <person name="Palsson B.O."/>
            <person name="Wang J."/>
        </authorList>
    </citation>
    <scope>NUCLEOTIDE SEQUENCE [LARGE SCALE GENOMIC DNA]</scope>
    <source>
        <strain evidence="2">CHO K1 cell line</strain>
    </source>
</reference>
<proteinExistence type="predicted"/>
<dbReference type="EMBL" id="JH002545">
    <property type="protein sequence ID" value="EGW11221.1"/>
    <property type="molecule type" value="Genomic_DNA"/>
</dbReference>
<organism evidence="1 2">
    <name type="scientific">Cricetulus griseus</name>
    <name type="common">Chinese hamster</name>
    <name type="synonym">Cricetulus barabensis griseus</name>
    <dbReference type="NCBI Taxonomy" id="10029"/>
    <lineage>
        <taxon>Eukaryota</taxon>
        <taxon>Metazoa</taxon>
        <taxon>Chordata</taxon>
        <taxon>Craniata</taxon>
        <taxon>Vertebrata</taxon>
        <taxon>Euteleostomi</taxon>
        <taxon>Mammalia</taxon>
        <taxon>Eutheria</taxon>
        <taxon>Euarchontoglires</taxon>
        <taxon>Glires</taxon>
        <taxon>Rodentia</taxon>
        <taxon>Myomorpha</taxon>
        <taxon>Muroidea</taxon>
        <taxon>Cricetidae</taxon>
        <taxon>Cricetinae</taxon>
        <taxon>Cricetulus</taxon>
    </lineage>
</organism>
<sequence>MVQAKHMYPSRAAQDQYERKLQGNGLVLKSQPKLLNGKILSQNILNSSITIMNSFQT</sequence>
<dbReference type="Proteomes" id="UP000001075">
    <property type="component" value="Unassembled WGS sequence"/>
</dbReference>
<gene>
    <name evidence="1" type="ORF">I79_022815</name>
</gene>
<protein>
    <submittedName>
        <fullName evidence="1">Uncharacterized protein</fullName>
    </submittedName>
</protein>
<evidence type="ECO:0000313" key="2">
    <source>
        <dbReference type="Proteomes" id="UP000001075"/>
    </source>
</evidence>
<dbReference type="InParanoid" id="G3IGD2"/>
<name>G3IGD2_CRIGR</name>
<dbReference type="AlphaFoldDB" id="G3IGD2"/>
<evidence type="ECO:0000313" key="1">
    <source>
        <dbReference type="EMBL" id="EGW11221.1"/>
    </source>
</evidence>